<dbReference type="Proteomes" id="UP000584931">
    <property type="component" value="Unassembled WGS sequence"/>
</dbReference>
<sequence length="275" mass="28131">MTADRSTAPHGGTRVEAHGGPSEGPPEGDVPLLAVAHGSADPRSAAAVSAVFERVRALRPGLDVRVSYLDHVAPSAEEALEELAARGAGEAVVLPALLTAAYHSKVDLPGVLADARERGPWLRVHYARTLGPHPLLTDAVERRLAEAGVRPGPDTALVLASAGSSDPEANATVAAMAAELARRGPWREVVAAYASAAAPGPGEAVAALRGRGASRVAVATYLLAPGFFADRVRARSLEAGAWTVSEALGDAPELARVVLDRYDAAVAAGHAARTG</sequence>
<feature type="region of interest" description="Disordered" evidence="3">
    <location>
        <begin position="1"/>
        <end position="32"/>
    </location>
</feature>
<evidence type="ECO:0000256" key="3">
    <source>
        <dbReference type="SAM" id="MobiDB-lite"/>
    </source>
</evidence>
<keyword evidence="2" id="KW-0456">Lyase</keyword>
<comment type="caution">
    <text evidence="4">The sequence shown here is derived from an EMBL/GenBank/DDBJ whole genome shotgun (WGS) entry which is preliminary data.</text>
</comment>
<evidence type="ECO:0000256" key="1">
    <source>
        <dbReference type="ARBA" id="ARBA00022723"/>
    </source>
</evidence>
<evidence type="ECO:0000313" key="4">
    <source>
        <dbReference type="EMBL" id="NYH50537.1"/>
    </source>
</evidence>
<dbReference type="SUPFAM" id="SSF53800">
    <property type="entry name" value="Chelatase"/>
    <property type="match status" value="1"/>
</dbReference>
<name>A0A7Z0BIL6_9ACTN</name>
<accession>A0A7Z0BIL6</accession>
<dbReference type="PANTHER" id="PTHR33542:SF5">
    <property type="entry name" value="FERROCHELATASE CHE1"/>
    <property type="match status" value="1"/>
</dbReference>
<dbReference type="PANTHER" id="PTHR33542">
    <property type="entry name" value="SIROHYDROCHLORIN FERROCHELATASE, CHLOROPLASTIC"/>
    <property type="match status" value="1"/>
</dbReference>
<dbReference type="InterPro" id="IPR050963">
    <property type="entry name" value="Sirohydro_Cobaltochel/CbiX"/>
</dbReference>
<dbReference type="RefSeq" id="WP_179808846.1">
    <property type="nucleotide sequence ID" value="NZ_JACCHL010000001.1"/>
</dbReference>
<dbReference type="Gene3D" id="3.40.50.1400">
    <property type="match status" value="2"/>
</dbReference>
<keyword evidence="1" id="KW-0479">Metal-binding</keyword>
<dbReference type="GO" id="GO:0046872">
    <property type="term" value="F:metal ion binding"/>
    <property type="evidence" value="ECO:0007669"/>
    <property type="project" value="UniProtKB-KW"/>
</dbReference>
<dbReference type="GO" id="GO:0016829">
    <property type="term" value="F:lyase activity"/>
    <property type="evidence" value="ECO:0007669"/>
    <property type="project" value="UniProtKB-KW"/>
</dbReference>
<protein>
    <submittedName>
        <fullName evidence="4">Sirohydrochlorin ferrochelatase</fullName>
    </submittedName>
</protein>
<proteinExistence type="predicted"/>
<dbReference type="CDD" id="cd03416">
    <property type="entry name" value="CbiX_SirB_N"/>
    <property type="match status" value="1"/>
</dbReference>
<reference evidence="4 5" key="1">
    <citation type="submission" date="2020-07" db="EMBL/GenBank/DDBJ databases">
        <title>Sequencing the genomes of 1000 actinobacteria strains.</title>
        <authorList>
            <person name="Klenk H.-P."/>
        </authorList>
    </citation>
    <scope>NUCLEOTIDE SEQUENCE [LARGE SCALE GENOMIC DNA]</scope>
    <source>
        <strain evidence="4 5">DSM 45278</strain>
    </source>
</reference>
<dbReference type="Pfam" id="PF01903">
    <property type="entry name" value="CbiX"/>
    <property type="match status" value="2"/>
</dbReference>
<evidence type="ECO:0000313" key="5">
    <source>
        <dbReference type="Proteomes" id="UP000584931"/>
    </source>
</evidence>
<evidence type="ECO:0000256" key="2">
    <source>
        <dbReference type="ARBA" id="ARBA00023239"/>
    </source>
</evidence>
<dbReference type="EMBL" id="JACCHL010000001">
    <property type="protein sequence ID" value="NYH50537.1"/>
    <property type="molecule type" value="Genomic_DNA"/>
</dbReference>
<organism evidence="4 5">
    <name type="scientific">Nocardiopsis sinuspersici</name>
    <dbReference type="NCBI Taxonomy" id="501010"/>
    <lineage>
        <taxon>Bacteria</taxon>
        <taxon>Bacillati</taxon>
        <taxon>Actinomycetota</taxon>
        <taxon>Actinomycetes</taxon>
        <taxon>Streptosporangiales</taxon>
        <taxon>Nocardiopsidaceae</taxon>
        <taxon>Nocardiopsis</taxon>
    </lineage>
</organism>
<gene>
    <name evidence="4" type="ORF">HNR06_000126</name>
</gene>
<dbReference type="AlphaFoldDB" id="A0A7Z0BIL6"/>
<dbReference type="InterPro" id="IPR002762">
    <property type="entry name" value="CbiX-like"/>
</dbReference>